<accession>A0AAD3XR16</accession>
<evidence type="ECO:0000313" key="1">
    <source>
        <dbReference type="EMBL" id="GMH14307.1"/>
    </source>
</evidence>
<sequence>MFPLYKKAHSFTSFAPYTSGSRRETKAAWLSRVWTGSSFVVGECWCNVHNLRAAVTSWKDCQKYEGCDGNLKLADAEAEAEVEARTRAELEPCSGTVKSD</sequence>
<protein>
    <submittedName>
        <fullName evidence="1">Uncharacterized protein</fullName>
    </submittedName>
</protein>
<organism evidence="1 2">
    <name type="scientific">Nepenthes gracilis</name>
    <name type="common">Slender pitcher plant</name>
    <dbReference type="NCBI Taxonomy" id="150966"/>
    <lineage>
        <taxon>Eukaryota</taxon>
        <taxon>Viridiplantae</taxon>
        <taxon>Streptophyta</taxon>
        <taxon>Embryophyta</taxon>
        <taxon>Tracheophyta</taxon>
        <taxon>Spermatophyta</taxon>
        <taxon>Magnoliopsida</taxon>
        <taxon>eudicotyledons</taxon>
        <taxon>Gunneridae</taxon>
        <taxon>Pentapetalae</taxon>
        <taxon>Caryophyllales</taxon>
        <taxon>Nepenthaceae</taxon>
        <taxon>Nepenthes</taxon>
    </lineage>
</organism>
<dbReference type="AlphaFoldDB" id="A0AAD3XR16"/>
<keyword evidence="2" id="KW-1185">Reference proteome</keyword>
<dbReference type="Proteomes" id="UP001279734">
    <property type="component" value="Unassembled WGS sequence"/>
</dbReference>
<evidence type="ECO:0000313" key="2">
    <source>
        <dbReference type="Proteomes" id="UP001279734"/>
    </source>
</evidence>
<gene>
    <name evidence="1" type="ORF">Nepgr_016148</name>
</gene>
<name>A0AAD3XR16_NEPGR</name>
<comment type="caution">
    <text evidence="1">The sequence shown here is derived from an EMBL/GenBank/DDBJ whole genome shotgun (WGS) entry which is preliminary data.</text>
</comment>
<dbReference type="EMBL" id="BSYO01000013">
    <property type="protein sequence ID" value="GMH14307.1"/>
    <property type="molecule type" value="Genomic_DNA"/>
</dbReference>
<proteinExistence type="predicted"/>
<reference evidence="1" key="1">
    <citation type="submission" date="2023-05" db="EMBL/GenBank/DDBJ databases">
        <title>Nepenthes gracilis genome sequencing.</title>
        <authorList>
            <person name="Fukushima K."/>
        </authorList>
    </citation>
    <scope>NUCLEOTIDE SEQUENCE</scope>
    <source>
        <strain evidence="1">SING2019-196</strain>
    </source>
</reference>